<comment type="caution">
    <text evidence="1">The sequence shown here is derived from an EMBL/GenBank/DDBJ whole genome shotgun (WGS) entry which is preliminary data.</text>
</comment>
<reference evidence="1 2" key="1">
    <citation type="journal article" date="2023" name="Plants (Basel)">
        <title>Bridging the Gap: Combining Genomics and Transcriptomics Approaches to Understand Stylosanthes scabra, an Orphan Legume from the Brazilian Caatinga.</title>
        <authorList>
            <person name="Ferreira-Neto J.R.C."/>
            <person name="da Silva M.D."/>
            <person name="Binneck E."/>
            <person name="de Melo N.F."/>
            <person name="da Silva R.H."/>
            <person name="de Melo A.L.T.M."/>
            <person name="Pandolfi V."/>
            <person name="Bustamante F.O."/>
            <person name="Brasileiro-Vidal A.C."/>
            <person name="Benko-Iseppon A.M."/>
        </authorList>
    </citation>
    <scope>NUCLEOTIDE SEQUENCE [LARGE SCALE GENOMIC DNA]</scope>
    <source>
        <tissue evidence="1">Leaves</tissue>
    </source>
</reference>
<name>A0ABU6V9V9_9FABA</name>
<evidence type="ECO:0000313" key="2">
    <source>
        <dbReference type="Proteomes" id="UP001341840"/>
    </source>
</evidence>
<evidence type="ECO:0000313" key="1">
    <source>
        <dbReference type="EMBL" id="MED6169874.1"/>
    </source>
</evidence>
<organism evidence="1 2">
    <name type="scientific">Stylosanthes scabra</name>
    <dbReference type="NCBI Taxonomy" id="79078"/>
    <lineage>
        <taxon>Eukaryota</taxon>
        <taxon>Viridiplantae</taxon>
        <taxon>Streptophyta</taxon>
        <taxon>Embryophyta</taxon>
        <taxon>Tracheophyta</taxon>
        <taxon>Spermatophyta</taxon>
        <taxon>Magnoliopsida</taxon>
        <taxon>eudicotyledons</taxon>
        <taxon>Gunneridae</taxon>
        <taxon>Pentapetalae</taxon>
        <taxon>rosids</taxon>
        <taxon>fabids</taxon>
        <taxon>Fabales</taxon>
        <taxon>Fabaceae</taxon>
        <taxon>Papilionoideae</taxon>
        <taxon>50 kb inversion clade</taxon>
        <taxon>dalbergioids sensu lato</taxon>
        <taxon>Dalbergieae</taxon>
        <taxon>Pterocarpus clade</taxon>
        <taxon>Stylosanthes</taxon>
    </lineage>
</organism>
<accession>A0ABU6V9V9</accession>
<protein>
    <submittedName>
        <fullName evidence="1">Uncharacterized protein</fullName>
    </submittedName>
</protein>
<dbReference type="EMBL" id="JASCZI010151127">
    <property type="protein sequence ID" value="MED6169874.1"/>
    <property type="molecule type" value="Genomic_DNA"/>
</dbReference>
<proteinExistence type="predicted"/>
<dbReference type="Proteomes" id="UP001341840">
    <property type="component" value="Unassembled WGS sequence"/>
</dbReference>
<gene>
    <name evidence="1" type="ORF">PIB30_025288</name>
</gene>
<keyword evidence="2" id="KW-1185">Reference proteome</keyword>
<sequence>MRFSEAVEVVLDRSILREDHRALWCSIVPLIYFGTIEWHQVDRVIPQFGGV</sequence>